<gene>
    <name evidence="1" type="ORF">HB776_17035</name>
</gene>
<dbReference type="RefSeq" id="WP_184511655.1">
    <property type="nucleotide sequence ID" value="NZ_CP050292.1"/>
</dbReference>
<protein>
    <submittedName>
        <fullName evidence="1">Uncharacterized protein</fullName>
    </submittedName>
</protein>
<evidence type="ECO:0000313" key="2">
    <source>
        <dbReference type="Proteomes" id="UP000515291"/>
    </source>
</evidence>
<accession>A0A7G6U168</accession>
<name>A0A7G6U168_9BRAD</name>
<organism evidence="1 2">
    <name type="scientific">Tardiphaga robiniae</name>
    <dbReference type="NCBI Taxonomy" id="943830"/>
    <lineage>
        <taxon>Bacteria</taxon>
        <taxon>Pseudomonadati</taxon>
        <taxon>Pseudomonadota</taxon>
        <taxon>Alphaproteobacteria</taxon>
        <taxon>Hyphomicrobiales</taxon>
        <taxon>Nitrobacteraceae</taxon>
        <taxon>Tardiphaga</taxon>
    </lineage>
</organism>
<sequence>MRDIDTINDAMDDARAVLHSYMWPGPRSPQLVLQRMLEILDHEDVGAAQERLRKGYGRLRLVE</sequence>
<evidence type="ECO:0000313" key="1">
    <source>
        <dbReference type="EMBL" id="QND72750.1"/>
    </source>
</evidence>
<reference evidence="2" key="1">
    <citation type="journal article" date="2020" name="Mol. Plant Microbe">
        <title>Rhizobial microsymbionts of the narrowly endemic Oxytropis species growing in Kamchatka are characterized by significant genetic diversity and possess a set of genes that are associated with T3SS and T6SS secretion systems and can affect the development of symbiosis.</title>
        <authorList>
            <person name="Safronova V."/>
            <person name="Guro P."/>
            <person name="Sazanova A."/>
            <person name="Kuznetsova I."/>
            <person name="Belimov A."/>
            <person name="Yakubov V."/>
            <person name="Chirak E."/>
            <person name="Afonin A."/>
            <person name="Gogolev Y."/>
            <person name="Andronov E."/>
            <person name="Tikhonovich I."/>
        </authorList>
    </citation>
    <scope>NUCLEOTIDE SEQUENCE [LARGE SCALE GENOMIC DNA]</scope>
    <source>
        <strain evidence="2">581</strain>
    </source>
</reference>
<dbReference type="EMBL" id="CP050292">
    <property type="protein sequence ID" value="QND72750.1"/>
    <property type="molecule type" value="Genomic_DNA"/>
</dbReference>
<dbReference type="KEGG" id="trb:HB776_17035"/>
<dbReference type="AlphaFoldDB" id="A0A7G6U168"/>
<dbReference type="Proteomes" id="UP000515291">
    <property type="component" value="Chromosome"/>
</dbReference>
<proteinExistence type="predicted"/>